<dbReference type="EMBL" id="PJAI02000006">
    <property type="protein sequence ID" value="TYK66013.1"/>
    <property type="molecule type" value="Genomic_DNA"/>
</dbReference>
<organism evidence="1 2">
    <name type="scientific">Colwellia echini</name>
    <dbReference type="NCBI Taxonomy" id="1982103"/>
    <lineage>
        <taxon>Bacteria</taxon>
        <taxon>Pseudomonadati</taxon>
        <taxon>Pseudomonadota</taxon>
        <taxon>Gammaproteobacteria</taxon>
        <taxon>Alteromonadales</taxon>
        <taxon>Colwelliaceae</taxon>
        <taxon>Colwellia</taxon>
    </lineage>
</organism>
<gene>
    <name evidence="1" type="ORF">CWS31_006995</name>
</gene>
<reference evidence="1 2" key="1">
    <citation type="submission" date="2019-08" db="EMBL/GenBank/DDBJ databases">
        <title>Microbe sample from Colwellia echini.</title>
        <authorList>
            <person name="Christiansen L."/>
            <person name="Pathiraja D."/>
            <person name="Schultz-Johansen M."/>
            <person name="Choi I.-G."/>
            <person name="Stougaard P."/>
        </authorList>
    </citation>
    <scope>NUCLEOTIDE SEQUENCE [LARGE SCALE GENOMIC DNA]</scope>
    <source>
        <strain evidence="1 2">A3</strain>
    </source>
</reference>
<evidence type="ECO:0000313" key="1">
    <source>
        <dbReference type="EMBL" id="TYK66013.1"/>
    </source>
</evidence>
<name>A0ABY3MXS7_9GAMM</name>
<protein>
    <submittedName>
        <fullName evidence="1">Uncharacterized protein</fullName>
    </submittedName>
</protein>
<sequence>MTDKNIEIALNLDTSNLGFNLSPRVKELLEADVIPESELLIAMFMAPVIEPKALLSFVTLEINDIAWQISALEVYEVQGSNKDVERLGYIELVHAGWDELKEGLSRDKLIQQWQDDIIYQLDKHGKLIPSSYFTQEHLELIKQANVCYATQLEEQLLELVRQN</sequence>
<keyword evidence="2" id="KW-1185">Reference proteome</keyword>
<dbReference type="Proteomes" id="UP000815846">
    <property type="component" value="Unassembled WGS sequence"/>
</dbReference>
<evidence type="ECO:0000313" key="2">
    <source>
        <dbReference type="Proteomes" id="UP000815846"/>
    </source>
</evidence>
<accession>A0ABY3MXS7</accession>
<proteinExistence type="predicted"/>
<dbReference type="RefSeq" id="WP_101345432.1">
    <property type="nucleotide sequence ID" value="NZ_PJAI02000006.1"/>
</dbReference>
<comment type="caution">
    <text evidence="1">The sequence shown here is derived from an EMBL/GenBank/DDBJ whole genome shotgun (WGS) entry which is preliminary data.</text>
</comment>